<dbReference type="EMBL" id="CP076132">
    <property type="protein sequence ID" value="QWG02606.1"/>
    <property type="molecule type" value="Genomic_DNA"/>
</dbReference>
<evidence type="ECO:0000313" key="2">
    <source>
        <dbReference type="EMBL" id="QWG02606.1"/>
    </source>
</evidence>
<sequence length="143" mass="16052">MCSFKNTLEKNSDQIGITGSLICLVHCILTSGIILGSSFISHHAHHGHHHHHTFDFWGIVDLSMILVSGVAVYFATRKCLKHTHSKLMWICYLAYLATTISKYLGFEPIELSLISYAASISLIGLHIKNIWKARKSLLHQKAI</sequence>
<dbReference type="KEGG" id="fya:KMW28_03250"/>
<dbReference type="GO" id="GO:0016020">
    <property type="term" value="C:membrane"/>
    <property type="evidence" value="ECO:0007669"/>
    <property type="project" value="InterPro"/>
</dbReference>
<dbReference type="InterPro" id="IPR004891">
    <property type="entry name" value="Mercury-R_MerC"/>
</dbReference>
<keyword evidence="3" id="KW-1185">Reference proteome</keyword>
<keyword evidence="1" id="KW-0472">Membrane</keyword>
<protein>
    <submittedName>
        <fullName evidence="2">MerC family mercury resistance protein</fullName>
    </submittedName>
</protein>
<feature type="transmembrane region" description="Helical" evidence="1">
    <location>
        <begin position="111"/>
        <end position="131"/>
    </location>
</feature>
<dbReference type="Pfam" id="PF03203">
    <property type="entry name" value="MerC"/>
    <property type="match status" value="1"/>
</dbReference>
<evidence type="ECO:0000256" key="1">
    <source>
        <dbReference type="SAM" id="Phobius"/>
    </source>
</evidence>
<reference evidence="2 3" key="1">
    <citation type="submission" date="2021-05" db="EMBL/GenBank/DDBJ databases">
        <title>Comparative genomic studies on the polysaccharide-degrading batcterial strains of the Flammeovirga genus.</title>
        <authorList>
            <person name="Zewei F."/>
            <person name="Zheng Z."/>
            <person name="Yu L."/>
            <person name="Ruyue G."/>
            <person name="Yanhong M."/>
            <person name="Yuanyuan C."/>
            <person name="Jingyan G."/>
            <person name="Wenjun H."/>
        </authorList>
    </citation>
    <scope>NUCLEOTIDE SEQUENCE [LARGE SCALE GENOMIC DNA]</scope>
    <source>
        <strain evidence="2 3">NBRC:100898</strain>
    </source>
</reference>
<feature type="transmembrane region" description="Helical" evidence="1">
    <location>
        <begin position="87"/>
        <end position="105"/>
    </location>
</feature>
<dbReference type="RefSeq" id="WP_169664916.1">
    <property type="nucleotide sequence ID" value="NZ_CP076132.1"/>
</dbReference>
<gene>
    <name evidence="2" type="ORF">KMW28_03250</name>
</gene>
<dbReference type="AlphaFoldDB" id="A0AAX1N852"/>
<feature type="transmembrane region" description="Helical" evidence="1">
    <location>
        <begin position="21"/>
        <end position="44"/>
    </location>
</feature>
<keyword evidence="1" id="KW-0812">Transmembrane</keyword>
<evidence type="ECO:0000313" key="3">
    <source>
        <dbReference type="Proteomes" id="UP000678679"/>
    </source>
</evidence>
<accession>A0AAX1N852</accession>
<name>A0AAX1N852_9BACT</name>
<proteinExistence type="predicted"/>
<dbReference type="GO" id="GO:0015097">
    <property type="term" value="F:mercury ion transmembrane transporter activity"/>
    <property type="evidence" value="ECO:0007669"/>
    <property type="project" value="InterPro"/>
</dbReference>
<keyword evidence="1" id="KW-1133">Transmembrane helix</keyword>
<organism evidence="2 3">
    <name type="scientific">Flammeovirga yaeyamensis</name>
    <dbReference type="NCBI Taxonomy" id="367791"/>
    <lineage>
        <taxon>Bacteria</taxon>
        <taxon>Pseudomonadati</taxon>
        <taxon>Bacteroidota</taxon>
        <taxon>Cytophagia</taxon>
        <taxon>Cytophagales</taxon>
        <taxon>Flammeovirgaceae</taxon>
        <taxon>Flammeovirga</taxon>
    </lineage>
</organism>
<feature type="transmembrane region" description="Helical" evidence="1">
    <location>
        <begin position="56"/>
        <end position="75"/>
    </location>
</feature>
<dbReference type="Proteomes" id="UP000678679">
    <property type="component" value="Chromosome 1"/>
</dbReference>